<evidence type="ECO:0000313" key="1">
    <source>
        <dbReference type="EMBL" id="ACK73165.1"/>
    </source>
</evidence>
<evidence type="ECO:0008006" key="3">
    <source>
        <dbReference type="Google" id="ProtNLM"/>
    </source>
</evidence>
<proteinExistence type="predicted"/>
<evidence type="ECO:0000313" key="2">
    <source>
        <dbReference type="Proteomes" id="UP000002384"/>
    </source>
</evidence>
<keyword evidence="2" id="KW-1185">Reference proteome</keyword>
<protein>
    <recommendedName>
        <fullName evidence="3">GxxExxY protein</fullName>
    </recommendedName>
</protein>
<dbReference type="KEGG" id="cyc:PCC7424_4808"/>
<dbReference type="STRING" id="65393.PCC7424_4808"/>
<name>B7KD44_GLOC7</name>
<dbReference type="OrthoDB" id="9798792at2"/>
<dbReference type="AlphaFoldDB" id="B7KD44"/>
<gene>
    <name evidence="1" type="ordered locus">PCC7424_4808</name>
</gene>
<dbReference type="NCBIfam" id="TIGR04256">
    <property type="entry name" value="GxxExxY"/>
    <property type="match status" value="1"/>
</dbReference>
<dbReference type="InterPro" id="IPR026350">
    <property type="entry name" value="GxxExxY"/>
</dbReference>
<dbReference type="RefSeq" id="WP_015956747.1">
    <property type="nucleotide sequence ID" value="NC_011729.1"/>
</dbReference>
<dbReference type="HOGENOM" id="CLU_134960_0_1_3"/>
<accession>B7KD44</accession>
<organism evidence="1 2">
    <name type="scientific">Gloeothece citriformis (strain PCC 7424)</name>
    <name type="common">Cyanothece sp. (strain PCC 7424)</name>
    <dbReference type="NCBI Taxonomy" id="65393"/>
    <lineage>
        <taxon>Bacteria</taxon>
        <taxon>Bacillati</taxon>
        <taxon>Cyanobacteriota</taxon>
        <taxon>Cyanophyceae</taxon>
        <taxon>Oscillatoriophycideae</taxon>
        <taxon>Chroococcales</taxon>
        <taxon>Aphanothecaceae</taxon>
        <taxon>Gloeothece</taxon>
        <taxon>Gloeothece citriformis</taxon>
    </lineage>
</organism>
<dbReference type="eggNOG" id="COG0614">
    <property type="taxonomic scope" value="Bacteria"/>
</dbReference>
<dbReference type="Proteomes" id="UP000002384">
    <property type="component" value="Chromosome"/>
</dbReference>
<dbReference type="EMBL" id="CP001291">
    <property type="protein sequence ID" value="ACK73165.1"/>
    <property type="molecule type" value="Genomic_DNA"/>
</dbReference>
<reference evidence="2" key="1">
    <citation type="journal article" date="2011" name="MBio">
        <title>Novel metabolic attributes of the genus Cyanothece, comprising a group of unicellular nitrogen-fixing Cyanobacteria.</title>
        <authorList>
            <person name="Bandyopadhyay A."/>
            <person name="Elvitigala T."/>
            <person name="Welsh E."/>
            <person name="Stockel J."/>
            <person name="Liberton M."/>
            <person name="Min H."/>
            <person name="Sherman L.A."/>
            <person name="Pakrasi H.B."/>
        </authorList>
    </citation>
    <scope>NUCLEOTIDE SEQUENCE [LARGE SCALE GENOMIC DNA]</scope>
    <source>
        <strain evidence="2">PCC 7424</strain>
    </source>
</reference>
<sequence>MSYVSDKYPESQLTGKIIGCAMEVHRTLGNGFQEVIYQRALAIEMTHQKLSFSREHEMEIFYKGIPIGRRRVDFFVEEKIMVEIKAVIKLEDVHLAQAINYLEVYGLPIGLLINFGSRSLEFKRVMKPKSKL</sequence>
<dbReference type="Pfam" id="PF13366">
    <property type="entry name" value="PDDEXK_3"/>
    <property type="match status" value="1"/>
</dbReference>